<keyword evidence="12" id="KW-1185">Reference proteome</keyword>
<dbReference type="EC" id="3.4.11.-" evidence="10"/>
<evidence type="ECO:0000256" key="4">
    <source>
        <dbReference type="ARBA" id="ARBA00022670"/>
    </source>
</evidence>
<comment type="caution">
    <text evidence="11">The sequence shown here is derived from an EMBL/GenBank/DDBJ whole genome shotgun (WGS) entry which is preliminary data.</text>
</comment>
<evidence type="ECO:0000313" key="12">
    <source>
        <dbReference type="Proteomes" id="UP000460549"/>
    </source>
</evidence>
<evidence type="ECO:0000256" key="8">
    <source>
        <dbReference type="ARBA" id="ARBA00023049"/>
    </source>
</evidence>
<dbReference type="GO" id="GO:0008270">
    <property type="term" value="F:zinc ion binding"/>
    <property type="evidence" value="ECO:0007669"/>
    <property type="project" value="InterPro"/>
</dbReference>
<gene>
    <name evidence="11" type="ORF">FYJ80_01000</name>
</gene>
<dbReference type="PANTHER" id="PTHR28570:SF3">
    <property type="entry name" value="ASPARTYL AMINOPEPTIDASE"/>
    <property type="match status" value="1"/>
</dbReference>
<dbReference type="GO" id="GO:0006508">
    <property type="term" value="P:proteolysis"/>
    <property type="evidence" value="ECO:0007669"/>
    <property type="project" value="UniProtKB-KW"/>
</dbReference>
<dbReference type="PRINTS" id="PR00932">
    <property type="entry name" value="AMINO1PTASE"/>
</dbReference>
<keyword evidence="5 9" id="KW-0479">Metal-binding</keyword>
<dbReference type="GO" id="GO:0005737">
    <property type="term" value="C:cytoplasm"/>
    <property type="evidence" value="ECO:0007669"/>
    <property type="project" value="UniProtKB-ARBA"/>
</dbReference>
<dbReference type="SUPFAM" id="SSF101821">
    <property type="entry name" value="Aminopeptidase/glucanase lid domain"/>
    <property type="match status" value="1"/>
</dbReference>
<dbReference type="EMBL" id="VUNN01000001">
    <property type="protein sequence ID" value="MSU05365.1"/>
    <property type="molecule type" value="Genomic_DNA"/>
</dbReference>
<keyword evidence="7 9" id="KW-0862">Zinc</keyword>
<dbReference type="NCBIfam" id="NF002759">
    <property type="entry name" value="PRK02813.1"/>
    <property type="match status" value="1"/>
</dbReference>
<dbReference type="InterPro" id="IPR023358">
    <property type="entry name" value="Peptidase_M18_dom2"/>
</dbReference>
<evidence type="ECO:0000256" key="3">
    <source>
        <dbReference type="ARBA" id="ARBA00022438"/>
    </source>
</evidence>
<keyword evidence="6 9" id="KW-0378">Hydrolase</keyword>
<name>A0A7X2PBK0_9SPIO</name>
<comment type="similarity">
    <text evidence="2 9">Belongs to the peptidase M18 family.</text>
</comment>
<evidence type="ECO:0000256" key="6">
    <source>
        <dbReference type="ARBA" id="ARBA00022801"/>
    </source>
</evidence>
<evidence type="ECO:0000256" key="2">
    <source>
        <dbReference type="ARBA" id="ARBA00008290"/>
    </source>
</evidence>
<dbReference type="Gene3D" id="3.40.630.10">
    <property type="entry name" value="Zn peptidases"/>
    <property type="match status" value="1"/>
</dbReference>
<dbReference type="Proteomes" id="UP000460549">
    <property type="component" value="Unassembled WGS sequence"/>
</dbReference>
<evidence type="ECO:0000256" key="9">
    <source>
        <dbReference type="RuleBase" id="RU004386"/>
    </source>
</evidence>
<proteinExistence type="inferred from homology"/>
<evidence type="ECO:0000256" key="1">
    <source>
        <dbReference type="ARBA" id="ARBA00001947"/>
    </source>
</evidence>
<dbReference type="RefSeq" id="WP_154424262.1">
    <property type="nucleotide sequence ID" value="NZ_VUNN01000001.1"/>
</dbReference>
<dbReference type="Pfam" id="PF02127">
    <property type="entry name" value="Peptidase_M18"/>
    <property type="match status" value="1"/>
</dbReference>
<evidence type="ECO:0000313" key="11">
    <source>
        <dbReference type="EMBL" id="MSU05365.1"/>
    </source>
</evidence>
<protein>
    <recommendedName>
        <fullName evidence="10">M18 family aminopeptidase</fullName>
        <ecNumber evidence="10">3.4.11.-</ecNumber>
    </recommendedName>
</protein>
<evidence type="ECO:0000256" key="7">
    <source>
        <dbReference type="ARBA" id="ARBA00022833"/>
    </source>
</evidence>
<keyword evidence="8 9" id="KW-0482">Metalloprotease</keyword>
<dbReference type="Gene3D" id="2.30.250.10">
    <property type="entry name" value="Aminopeptidase i, Domain 2"/>
    <property type="match status" value="1"/>
</dbReference>
<evidence type="ECO:0000256" key="5">
    <source>
        <dbReference type="ARBA" id="ARBA00022723"/>
    </source>
</evidence>
<dbReference type="PANTHER" id="PTHR28570">
    <property type="entry name" value="ASPARTYL AMINOPEPTIDASE"/>
    <property type="match status" value="1"/>
</dbReference>
<evidence type="ECO:0000256" key="10">
    <source>
        <dbReference type="RuleBase" id="RU004387"/>
    </source>
</evidence>
<keyword evidence="3 9" id="KW-0031">Aminopeptidase</keyword>
<reference evidence="11 12" key="1">
    <citation type="submission" date="2019-08" db="EMBL/GenBank/DDBJ databases">
        <title>In-depth cultivation of the pig gut microbiome towards novel bacterial diversity and tailored functional studies.</title>
        <authorList>
            <person name="Wylensek D."/>
            <person name="Hitch T.C.A."/>
            <person name="Clavel T."/>
        </authorList>
    </citation>
    <scope>NUCLEOTIDE SEQUENCE [LARGE SCALE GENOMIC DNA]</scope>
    <source>
        <strain evidence="11 12">NM-380-WT-3C1</strain>
    </source>
</reference>
<sequence length="423" mass="47146">MENYIQDTKELLEFIKNSPSPFHVVSNMKRELIKAGFKELIETKPFNIEKGSSYFITRNSSSLIAFTIPESFKGFSVISAHTDSPTFKIKPNPEIEANGYIKLNIEKYGGMLLSPWFDRPLSVAGRVFINNNGSIEEKLINIPRPLLSIVNLAIHQNRTANDGIKYSVQKELLPIFTQGNDKKAFTDLIAKEANCKSEELLDWDLFLYNMSEPTIWGLNNEFFSSPKIDDLQCAYSAFKAILDSKPSDRIAIISLFDNEEVGSGTRQGALSDFLTSIMERIMFALHLNEDEKYINIASSFMISADNGHGVHPNYSDKSDVTNLPKLNNGILIKYSANQKYTTDAATGAYLKALLQKNNIPYQVFVNNSDQLGGSTLGNLSIQKISIPTCDIGVAQLAMHSPYECGGTKDTTALLKLFKSFLAL</sequence>
<dbReference type="CDD" id="cd05658">
    <property type="entry name" value="M18_DAP"/>
    <property type="match status" value="1"/>
</dbReference>
<dbReference type="GO" id="GO:0004177">
    <property type="term" value="F:aminopeptidase activity"/>
    <property type="evidence" value="ECO:0007669"/>
    <property type="project" value="UniProtKB-KW"/>
</dbReference>
<dbReference type="GO" id="GO:0008237">
    <property type="term" value="F:metallopeptidase activity"/>
    <property type="evidence" value="ECO:0007669"/>
    <property type="project" value="UniProtKB-KW"/>
</dbReference>
<dbReference type="AlphaFoldDB" id="A0A7X2PBK0"/>
<accession>A0A7X2PBK0</accession>
<organism evidence="11 12">
    <name type="scientific">Bullifex porci</name>
    <dbReference type="NCBI Taxonomy" id="2606638"/>
    <lineage>
        <taxon>Bacteria</taxon>
        <taxon>Pseudomonadati</taxon>
        <taxon>Spirochaetota</taxon>
        <taxon>Spirochaetia</taxon>
        <taxon>Spirochaetales</taxon>
        <taxon>Spirochaetaceae</taxon>
        <taxon>Bullifex</taxon>
    </lineage>
</organism>
<comment type="cofactor">
    <cofactor evidence="1 10">
        <name>Zn(2+)</name>
        <dbReference type="ChEBI" id="CHEBI:29105"/>
    </cofactor>
</comment>
<keyword evidence="4 9" id="KW-0645">Protease</keyword>
<dbReference type="SUPFAM" id="SSF53187">
    <property type="entry name" value="Zn-dependent exopeptidases"/>
    <property type="match status" value="1"/>
</dbReference>
<dbReference type="InterPro" id="IPR001948">
    <property type="entry name" value="Peptidase_M18"/>
</dbReference>